<dbReference type="Gene3D" id="3.40.630.30">
    <property type="match status" value="1"/>
</dbReference>
<dbReference type="Proteomes" id="UP000037507">
    <property type="component" value="Unassembled WGS sequence"/>
</dbReference>
<dbReference type="InterPro" id="IPR007434">
    <property type="entry name" value="FemAB-like"/>
</dbReference>
<dbReference type="STRING" id="1293045.H663_16660"/>
<evidence type="ECO:0000313" key="1">
    <source>
        <dbReference type="EMBL" id="PVE42457.1"/>
    </source>
</evidence>
<name>A0A2T7UCP8_9BURK</name>
<dbReference type="EMBL" id="LFYT02000014">
    <property type="protein sequence ID" value="PVE42457.1"/>
    <property type="molecule type" value="Genomic_DNA"/>
</dbReference>
<proteinExistence type="predicted"/>
<dbReference type="PANTHER" id="PTHR47017:SF1">
    <property type="entry name" value="ACYL-COA"/>
    <property type="match status" value="1"/>
</dbReference>
<dbReference type="RefSeq" id="WP_083451292.1">
    <property type="nucleotide sequence ID" value="NZ_LFYT02000014.1"/>
</dbReference>
<dbReference type="AlphaFoldDB" id="A0A2T7UCP8"/>
<dbReference type="OrthoDB" id="9776898at2"/>
<gene>
    <name evidence="1" type="ORF">H663_012095</name>
</gene>
<comment type="caution">
    <text evidence="1">The sequence shown here is derived from an EMBL/GenBank/DDBJ whole genome shotgun (WGS) entry which is preliminary data.</text>
</comment>
<organism evidence="1 2">
    <name type="scientific">Limnohabitans planktonicus II-D5</name>
    <dbReference type="NCBI Taxonomy" id="1293045"/>
    <lineage>
        <taxon>Bacteria</taxon>
        <taxon>Pseudomonadati</taxon>
        <taxon>Pseudomonadota</taxon>
        <taxon>Betaproteobacteria</taxon>
        <taxon>Burkholderiales</taxon>
        <taxon>Comamonadaceae</taxon>
        <taxon>Limnohabitans</taxon>
    </lineage>
</organism>
<protein>
    <submittedName>
        <fullName evidence="1">GNAT family N-acetyltransferase</fullName>
    </submittedName>
</protein>
<dbReference type="InterPro" id="IPR016181">
    <property type="entry name" value="Acyl_CoA_acyltransferase"/>
</dbReference>
<dbReference type="SUPFAM" id="SSF55729">
    <property type="entry name" value="Acyl-CoA N-acyltransferases (Nat)"/>
    <property type="match status" value="1"/>
</dbReference>
<dbReference type="PANTHER" id="PTHR47017">
    <property type="entry name" value="ACYL-COA"/>
    <property type="match status" value="1"/>
</dbReference>
<dbReference type="Pfam" id="PF04339">
    <property type="entry name" value="FemAB_like"/>
    <property type="match status" value="1"/>
</dbReference>
<evidence type="ECO:0000313" key="2">
    <source>
        <dbReference type="Proteomes" id="UP000037507"/>
    </source>
</evidence>
<dbReference type="GO" id="GO:0016740">
    <property type="term" value="F:transferase activity"/>
    <property type="evidence" value="ECO:0007669"/>
    <property type="project" value="UniProtKB-KW"/>
</dbReference>
<accession>A0A2T7UCP8</accession>
<reference evidence="1" key="1">
    <citation type="submission" date="2017-04" db="EMBL/GenBank/DDBJ databases">
        <title>Unexpected and diverse lifestyles within the genus Limnohabitans.</title>
        <authorList>
            <person name="Kasalicky V."/>
            <person name="Mehrshad M."/>
            <person name="Andrei S.-A."/>
            <person name="Salcher M."/>
            <person name="Kratochvilova H."/>
            <person name="Simek K."/>
            <person name="Ghai R."/>
        </authorList>
    </citation>
    <scope>NUCLEOTIDE SEQUENCE [LARGE SCALE GENOMIC DNA]</scope>
    <source>
        <strain evidence="1">II-D5</strain>
    </source>
</reference>
<sequence>MLKNVSLNYVTRVQDDLSAIAPATWDGLLARQSAPSPFMQHAYLSAMQTSESATPETGWTLQVISLWRATPQGDVLAAACPLYIKNHSRGEYVFDHAWADAYQRHGLDYYPKALVAPPFTPVPGSRLLAESDDARHALLAALLDICQTNNIPSLHILFGSPQDLQACEHAGLLQRDQVQFHWQNQGWRDFDDFLASLTQEKRKKIRQERRKVADAGVTFRAVRGPDMTGDDWALLLRCYQQTYWEHGNAPYLTPAFFESMRTDMAPNWLLFVAEHASQPIGISLIGLHLDAQGQPEVAYGRYWGALARVDCLHFEACYYQPIDWCIQHGLKRFEGGAQGEHKMARALLPTPTHSAHWLAHPAFSEAVARFLEREKAGVENYLEALHQHSPLKKTP</sequence>
<keyword evidence="2" id="KW-1185">Reference proteome</keyword>